<dbReference type="RefSeq" id="WP_068143261.1">
    <property type="nucleotide sequence ID" value="NZ_JBHSCR010000014.1"/>
</dbReference>
<keyword evidence="3" id="KW-1185">Reference proteome</keyword>
<dbReference type="Pfam" id="PF06667">
    <property type="entry name" value="PspB"/>
    <property type="match status" value="1"/>
</dbReference>
<accession>A0ABV8UC15</accession>
<gene>
    <name evidence="2" type="primary">pspB</name>
    <name evidence="2" type="ORF">ACFO5Q_12900</name>
</gene>
<keyword evidence="1" id="KW-0812">Transmembrane</keyword>
<keyword evidence="1" id="KW-0472">Membrane</keyword>
<name>A0ABV8UC15_9PROT</name>
<organism evidence="2 3">
    <name type="scientific">Kordiimonas lipolytica</name>
    <dbReference type="NCBI Taxonomy" id="1662421"/>
    <lineage>
        <taxon>Bacteria</taxon>
        <taxon>Pseudomonadati</taxon>
        <taxon>Pseudomonadota</taxon>
        <taxon>Alphaproteobacteria</taxon>
        <taxon>Kordiimonadales</taxon>
        <taxon>Kordiimonadaceae</taxon>
        <taxon>Kordiimonas</taxon>
    </lineage>
</organism>
<dbReference type="NCBIfam" id="TIGR02976">
    <property type="entry name" value="phageshock_pspB"/>
    <property type="match status" value="1"/>
</dbReference>
<proteinExistence type="predicted"/>
<dbReference type="InterPro" id="IPR009554">
    <property type="entry name" value="Phageshock_PspB"/>
</dbReference>
<reference evidence="3" key="1">
    <citation type="journal article" date="2019" name="Int. J. Syst. Evol. Microbiol.">
        <title>The Global Catalogue of Microorganisms (GCM) 10K type strain sequencing project: providing services to taxonomists for standard genome sequencing and annotation.</title>
        <authorList>
            <consortium name="The Broad Institute Genomics Platform"/>
            <consortium name="The Broad Institute Genome Sequencing Center for Infectious Disease"/>
            <person name="Wu L."/>
            <person name="Ma J."/>
        </authorList>
    </citation>
    <scope>NUCLEOTIDE SEQUENCE [LARGE SCALE GENOMIC DNA]</scope>
    <source>
        <strain evidence="3">CGMCC 1.15304</strain>
    </source>
</reference>
<evidence type="ECO:0000313" key="2">
    <source>
        <dbReference type="EMBL" id="MFC4348744.1"/>
    </source>
</evidence>
<evidence type="ECO:0000313" key="3">
    <source>
        <dbReference type="Proteomes" id="UP001595776"/>
    </source>
</evidence>
<keyword evidence="1" id="KW-1133">Transmembrane helix</keyword>
<comment type="caution">
    <text evidence="2">The sequence shown here is derived from an EMBL/GenBank/DDBJ whole genome shotgun (WGS) entry which is preliminary data.</text>
</comment>
<dbReference type="Proteomes" id="UP001595776">
    <property type="component" value="Unassembled WGS sequence"/>
</dbReference>
<dbReference type="EMBL" id="JBHSCR010000014">
    <property type="protein sequence ID" value="MFC4348744.1"/>
    <property type="molecule type" value="Genomic_DNA"/>
</dbReference>
<evidence type="ECO:0000256" key="1">
    <source>
        <dbReference type="SAM" id="Phobius"/>
    </source>
</evidence>
<sequence length="76" mass="9033">MDEAIPILLVVVVIPLWIIFHYITKWKQMNGITAEDEASLGDLRTAADRLEDRLRTMERIMDDEVPDWRSRHHDKF</sequence>
<protein>
    <submittedName>
        <fullName evidence="2">Envelope stress response membrane protein PspB</fullName>
    </submittedName>
</protein>
<feature type="transmembrane region" description="Helical" evidence="1">
    <location>
        <begin position="6"/>
        <end position="23"/>
    </location>
</feature>